<dbReference type="Pfam" id="PF00691">
    <property type="entry name" value="OmpA"/>
    <property type="match status" value="1"/>
</dbReference>
<dbReference type="CDD" id="cd07185">
    <property type="entry name" value="OmpA_C-like"/>
    <property type="match status" value="1"/>
</dbReference>
<dbReference type="InterPro" id="IPR050330">
    <property type="entry name" value="Bact_OuterMem_StrucFunc"/>
</dbReference>
<evidence type="ECO:0000313" key="5">
    <source>
        <dbReference type="Proteomes" id="UP000182114"/>
    </source>
</evidence>
<protein>
    <submittedName>
        <fullName evidence="4">OmpA family protein</fullName>
    </submittedName>
</protein>
<dbReference type="GO" id="GO:0009279">
    <property type="term" value="C:cell outer membrane"/>
    <property type="evidence" value="ECO:0007669"/>
    <property type="project" value="UniProtKB-SubCell"/>
</dbReference>
<keyword evidence="5" id="KW-1185">Reference proteome</keyword>
<dbReference type="Gene3D" id="3.30.1330.60">
    <property type="entry name" value="OmpA-like domain"/>
    <property type="match status" value="1"/>
</dbReference>
<organism evidence="4 5">
    <name type="scientific">Cellulophaga baltica</name>
    <dbReference type="NCBI Taxonomy" id="76594"/>
    <lineage>
        <taxon>Bacteria</taxon>
        <taxon>Pseudomonadati</taxon>
        <taxon>Bacteroidota</taxon>
        <taxon>Flavobacteriia</taxon>
        <taxon>Flavobacteriales</taxon>
        <taxon>Flavobacteriaceae</taxon>
        <taxon>Cellulophaga</taxon>
    </lineage>
</organism>
<dbReference type="PANTHER" id="PTHR30329:SF21">
    <property type="entry name" value="LIPOPROTEIN YIAD-RELATED"/>
    <property type="match status" value="1"/>
</dbReference>
<sequence length="604" mass="66842">MGKILRTKKLTTLSELLIVVVLLGGILGAVYYFAPGLRVGEAKTLDELNVDKNEVNNVITSAKLPLPSTSTSSDVKNKPLVRIAAYAWNAQSGIIVANGGPKTTKGSLMERNGVNLEIIRQDWLSELRNMQMKFVEEFDRGEEYPDADKSAFAIIMMGDGAPFYISTMQQALDDKFGKDKYHVQVVGAVGISYGEDKLIGPPSWKVDPKSMKGALISTVLGDGDWVTALNYAFANGLKVNPDSNTYDPEAVNFYPSQDDDYIKSAEELIKSQKSGWTVPLKEVKNGKLTGKTINKKIDGCATWTPGDKMVFDALSGFTDVASTKEFNNQMATTVIAVKEWSTQHPQIVSNILKSALTASNQMKQYDEWQVRASEAVADTYDLENAKYWYDMFKGQKGSKNGIDYNMGGSRVFNYSDVMQYYGITDGTNRYKAVYNQVSTYLKELNPFGFNESVKRIVPYEEAVNLYFIKNINDIESGTAYKADYTKEASEVMASGEWNISFDTGSANISASSQSTLETIYNLLIQAEDTKLSLEGHTDDTGSSEANYDLSQRRAQAVVNFLRSKGIPQSRFQNVIGKGEDEPVESNTTNSGRAKNRRVVIVLLK</sequence>
<keyword evidence="2" id="KW-0472">Membrane</keyword>
<gene>
    <name evidence="4" type="ORF">SAMN04487992_101603</name>
</gene>
<dbReference type="EMBL" id="FNBD01000001">
    <property type="protein sequence ID" value="SDE51562.1"/>
    <property type="molecule type" value="Genomic_DNA"/>
</dbReference>
<dbReference type="InterPro" id="IPR006665">
    <property type="entry name" value="OmpA-like"/>
</dbReference>
<dbReference type="PROSITE" id="PS51123">
    <property type="entry name" value="OMPA_2"/>
    <property type="match status" value="1"/>
</dbReference>
<name>A0A1G7DJ63_9FLAO</name>
<evidence type="ECO:0000256" key="3">
    <source>
        <dbReference type="ARBA" id="ARBA00023237"/>
    </source>
</evidence>
<dbReference type="AlphaFoldDB" id="A0A1G7DJ63"/>
<dbReference type="Proteomes" id="UP000182114">
    <property type="component" value="Unassembled WGS sequence"/>
</dbReference>
<accession>A0A1G7DJ63</accession>
<dbReference type="PANTHER" id="PTHR30329">
    <property type="entry name" value="STATOR ELEMENT OF FLAGELLAR MOTOR COMPLEX"/>
    <property type="match status" value="1"/>
</dbReference>
<dbReference type="GeneID" id="78062970"/>
<proteinExistence type="predicted"/>
<evidence type="ECO:0000256" key="1">
    <source>
        <dbReference type="ARBA" id="ARBA00004442"/>
    </source>
</evidence>
<dbReference type="eggNOG" id="COG2885">
    <property type="taxonomic scope" value="Bacteria"/>
</dbReference>
<keyword evidence="3" id="KW-0998">Cell outer membrane</keyword>
<dbReference type="PRINTS" id="PR01021">
    <property type="entry name" value="OMPADOMAIN"/>
</dbReference>
<comment type="subcellular location">
    <subcellularLocation>
        <location evidence="1">Cell outer membrane</location>
    </subcellularLocation>
</comment>
<evidence type="ECO:0000256" key="2">
    <source>
        <dbReference type="ARBA" id="ARBA00023136"/>
    </source>
</evidence>
<reference evidence="5" key="1">
    <citation type="submission" date="2016-10" db="EMBL/GenBank/DDBJ databases">
        <authorList>
            <person name="Varghese N."/>
            <person name="Submissions S."/>
        </authorList>
    </citation>
    <scope>NUCLEOTIDE SEQUENCE [LARGE SCALE GENOMIC DNA]</scope>
    <source>
        <strain evidence="5">DSM 24729</strain>
    </source>
</reference>
<dbReference type="InterPro" id="IPR006664">
    <property type="entry name" value="OMP_bac"/>
</dbReference>
<dbReference type="InterPro" id="IPR036737">
    <property type="entry name" value="OmpA-like_sf"/>
</dbReference>
<evidence type="ECO:0000313" key="4">
    <source>
        <dbReference type="EMBL" id="SDE51562.1"/>
    </source>
</evidence>
<dbReference type="SUPFAM" id="SSF103088">
    <property type="entry name" value="OmpA-like"/>
    <property type="match status" value="1"/>
</dbReference>
<dbReference type="RefSeq" id="WP_024482194.1">
    <property type="nucleotide sequence ID" value="NZ_CANLMK010000001.1"/>
</dbReference>